<proteinExistence type="predicted"/>
<organism evidence="1 2">
    <name type="scientific">Lecanicillium saksenae</name>
    <dbReference type="NCBI Taxonomy" id="468837"/>
    <lineage>
        <taxon>Eukaryota</taxon>
        <taxon>Fungi</taxon>
        <taxon>Dikarya</taxon>
        <taxon>Ascomycota</taxon>
        <taxon>Pezizomycotina</taxon>
        <taxon>Sordariomycetes</taxon>
        <taxon>Hypocreomycetidae</taxon>
        <taxon>Hypocreales</taxon>
        <taxon>Cordycipitaceae</taxon>
        <taxon>Lecanicillium</taxon>
    </lineage>
</organism>
<dbReference type="Proteomes" id="UP001148737">
    <property type="component" value="Unassembled WGS sequence"/>
</dbReference>
<accession>A0ACC1QWX5</accession>
<evidence type="ECO:0000313" key="2">
    <source>
        <dbReference type="Proteomes" id="UP001148737"/>
    </source>
</evidence>
<comment type="caution">
    <text evidence="1">The sequence shown here is derived from an EMBL/GenBank/DDBJ whole genome shotgun (WGS) entry which is preliminary data.</text>
</comment>
<keyword evidence="2" id="KW-1185">Reference proteome</keyword>
<reference evidence="1" key="1">
    <citation type="submission" date="2022-07" db="EMBL/GenBank/DDBJ databases">
        <title>Genome Sequence of Lecanicillium saksenae.</title>
        <authorList>
            <person name="Buettner E."/>
        </authorList>
    </citation>
    <scope>NUCLEOTIDE SEQUENCE</scope>
    <source>
        <strain evidence="1">VT-O1</strain>
    </source>
</reference>
<gene>
    <name evidence="1" type="ORF">NLG97_g3848</name>
</gene>
<name>A0ACC1QWX5_9HYPO</name>
<evidence type="ECO:0000313" key="1">
    <source>
        <dbReference type="EMBL" id="KAJ3494787.1"/>
    </source>
</evidence>
<sequence length="418" mass="45080">MAAQSIRIAIIGGGLAGACMANALFQKPNLDVHVYEASPEFSERGAAVGLAQNAINALEAIIPSARDSVLKKAGAVPTNSTRLIMASGPHAGQKVFDLPTSENNCIVHRAALLSALIAPLPGNSLHVNKKLQSISINEGKYKVVFGDGTVETFDAVIGADGIFGSVRKHVLHEATAEHAASPAGFWDCRYLVPFGKAKEKLGAQYFDVHRQYGWCGDGAFIMHDVLDHGETVQCVISAVEENPSEERSWPLTREILEDKLKSWLDGPIAKNMIDLILECPDLRLYHQWEHKSTPTYANGNACIMGDAAHAMSPWQGSGAGMAIEDAAVLGALLGQVKAPEEISVAFRAYDQVRRPRDQRVVDSSNVTGRMMCLQGAAASVDATGLLGLLGSRWDFIYKFDIHDEIRRAVSLAKDLGKK</sequence>
<protein>
    <submittedName>
        <fullName evidence="1">Uncharacterized protein</fullName>
    </submittedName>
</protein>
<dbReference type="EMBL" id="JANAKD010000343">
    <property type="protein sequence ID" value="KAJ3494787.1"/>
    <property type="molecule type" value="Genomic_DNA"/>
</dbReference>